<evidence type="ECO:0000313" key="1">
    <source>
        <dbReference type="EMBL" id="KAI4327867.1"/>
    </source>
</evidence>
<sequence>MREIVVVAAASTLGSVLVGWDSSTIATGMTYIKQEFNLEADPTLEGLIVSMSFLTGTIVTIFSGTVCDWLGRRSMLLIASVMYFLSGLVILSAHNVYLVMVARIVVGVANALAMTLTPLYISEIAPADIRGQLNTFPQFSCSGGMFLAYIMVFLMSFADSPSWRVMLSVVSIPAVVYFLLAMFYLPESPRWLVSKGRVLEARKVLQRIRGTDDVTGELALLAEGMCPGGETTSIEEYIVAPASDLTANQESAKNSIKLYGPTEGVTMVAQPITGQGSLSMVSRSMLSHHGSFTAQNPVLKDPVVTLFGSFHENLPDAGGSRGMLISKGSSVSSFVDHAYHDGDEESNPHGTSDNLRSPLLSRQGTKDRAYASKDGISGMLGTTSNSSMVPGNVGEMASKTNIGGGWQLVYKSSEGAGSGRKDGELQRVYLHADAHASAAASIRSSFISTSGYEIPVEGEAFPAAALVSRSVLGTKDILNKPEVAASKGPDWKGLLEPGVKRALVVGIGLQLLQQAAGINGFLYYAPQILEQAGVGALLSNLGFSSMSASLLVSVVTTFCMLPCISLSMKLMDIAGRRSIMLYTIPILIVSLLVLVLRELFNISSVLNAAITAICVIVYESVFCMGFGVIPNIICAEIFPTSVRGICISVCSLTYWVCTLIVTSAMPLMLSSIGLTGIFGLFVAGNILSWIFVFMKVPETKGMPLEVIIEFFAIGAKPGADPASF</sequence>
<gene>
    <name evidence="1" type="ORF">L6164_020279</name>
</gene>
<comment type="caution">
    <text evidence="1">The sequence shown here is derived from an EMBL/GenBank/DDBJ whole genome shotgun (WGS) entry which is preliminary data.</text>
</comment>
<name>A0ACB9MUJ6_BAUVA</name>
<proteinExistence type="predicted"/>
<keyword evidence="2" id="KW-1185">Reference proteome</keyword>
<dbReference type="EMBL" id="CM039433">
    <property type="protein sequence ID" value="KAI4327867.1"/>
    <property type="molecule type" value="Genomic_DNA"/>
</dbReference>
<protein>
    <submittedName>
        <fullName evidence="1">Uncharacterized protein</fullName>
    </submittedName>
</protein>
<dbReference type="Proteomes" id="UP000828941">
    <property type="component" value="Chromosome 8"/>
</dbReference>
<reference evidence="1 2" key="1">
    <citation type="journal article" date="2022" name="DNA Res.">
        <title>Chromosomal-level genome assembly of the orchid tree Bauhinia variegata (Leguminosae; Cercidoideae) supports the allotetraploid origin hypothesis of Bauhinia.</title>
        <authorList>
            <person name="Zhong Y."/>
            <person name="Chen Y."/>
            <person name="Zheng D."/>
            <person name="Pang J."/>
            <person name="Liu Y."/>
            <person name="Luo S."/>
            <person name="Meng S."/>
            <person name="Qian L."/>
            <person name="Wei D."/>
            <person name="Dai S."/>
            <person name="Zhou R."/>
        </authorList>
    </citation>
    <scope>NUCLEOTIDE SEQUENCE [LARGE SCALE GENOMIC DNA]</scope>
    <source>
        <strain evidence="1">BV-YZ2020</strain>
    </source>
</reference>
<evidence type="ECO:0000313" key="2">
    <source>
        <dbReference type="Proteomes" id="UP000828941"/>
    </source>
</evidence>
<organism evidence="1 2">
    <name type="scientific">Bauhinia variegata</name>
    <name type="common">Purple orchid tree</name>
    <name type="synonym">Phanera variegata</name>
    <dbReference type="NCBI Taxonomy" id="167791"/>
    <lineage>
        <taxon>Eukaryota</taxon>
        <taxon>Viridiplantae</taxon>
        <taxon>Streptophyta</taxon>
        <taxon>Embryophyta</taxon>
        <taxon>Tracheophyta</taxon>
        <taxon>Spermatophyta</taxon>
        <taxon>Magnoliopsida</taxon>
        <taxon>eudicotyledons</taxon>
        <taxon>Gunneridae</taxon>
        <taxon>Pentapetalae</taxon>
        <taxon>rosids</taxon>
        <taxon>fabids</taxon>
        <taxon>Fabales</taxon>
        <taxon>Fabaceae</taxon>
        <taxon>Cercidoideae</taxon>
        <taxon>Cercideae</taxon>
        <taxon>Bauhiniinae</taxon>
        <taxon>Bauhinia</taxon>
    </lineage>
</organism>
<accession>A0ACB9MUJ6</accession>